<gene>
    <name evidence="1" type="ORF">PS938_04314</name>
</gene>
<evidence type="ECO:0000313" key="1">
    <source>
        <dbReference type="EMBL" id="VVQ16671.1"/>
    </source>
</evidence>
<proteinExistence type="predicted"/>
<dbReference type="Proteomes" id="UP000327191">
    <property type="component" value="Unassembled WGS sequence"/>
</dbReference>
<sequence>MVVNDNVGWQVPRGALRFIASKLAPTVIFI</sequence>
<reference evidence="1 2" key="1">
    <citation type="submission" date="2019-09" db="EMBL/GenBank/DDBJ databases">
        <authorList>
            <person name="Chandra G."/>
            <person name="Truman W A."/>
        </authorList>
    </citation>
    <scope>NUCLEOTIDE SEQUENCE [LARGE SCALE GENOMIC DNA]</scope>
    <source>
        <strain evidence="1">PS938</strain>
    </source>
</reference>
<organism evidence="1 2">
    <name type="scientific">Pseudomonas fluorescens</name>
    <dbReference type="NCBI Taxonomy" id="294"/>
    <lineage>
        <taxon>Bacteria</taxon>
        <taxon>Pseudomonadati</taxon>
        <taxon>Pseudomonadota</taxon>
        <taxon>Gammaproteobacteria</taxon>
        <taxon>Pseudomonadales</taxon>
        <taxon>Pseudomonadaceae</taxon>
        <taxon>Pseudomonas</taxon>
    </lineage>
</organism>
<dbReference type="EMBL" id="CABVJE010000020">
    <property type="protein sequence ID" value="VVQ16671.1"/>
    <property type="molecule type" value="Genomic_DNA"/>
</dbReference>
<name>A0A5E7UZA1_PSEFL</name>
<protein>
    <submittedName>
        <fullName evidence="1">Uncharacterized protein</fullName>
    </submittedName>
</protein>
<evidence type="ECO:0000313" key="2">
    <source>
        <dbReference type="Proteomes" id="UP000327191"/>
    </source>
</evidence>
<dbReference type="AlphaFoldDB" id="A0A5E7UZA1"/>
<accession>A0A5E7UZA1</accession>